<keyword evidence="2" id="KW-1185">Reference proteome</keyword>
<accession>A0A834TSX9</accession>
<reference evidence="1" key="1">
    <citation type="submission" date="2020-09" db="EMBL/GenBank/DDBJ databases">
        <title>Genome-Enabled Discovery of Anthraquinone Biosynthesis in Senna tora.</title>
        <authorList>
            <person name="Kang S.-H."/>
            <person name="Pandey R.P."/>
            <person name="Lee C.-M."/>
            <person name="Sim J.-S."/>
            <person name="Jeong J.-T."/>
            <person name="Choi B.-S."/>
            <person name="Jung M."/>
            <person name="Ginzburg D."/>
            <person name="Zhao K."/>
            <person name="Won S.Y."/>
            <person name="Oh T.-J."/>
            <person name="Yu Y."/>
            <person name="Kim N.-H."/>
            <person name="Lee O.R."/>
            <person name="Lee T.-H."/>
            <person name="Bashyal P."/>
            <person name="Kim T.-S."/>
            <person name="Lee W.-H."/>
            <person name="Kawkins C."/>
            <person name="Kim C.-K."/>
            <person name="Kim J.S."/>
            <person name="Ahn B.O."/>
            <person name="Rhee S.Y."/>
            <person name="Sohng J.K."/>
        </authorList>
    </citation>
    <scope>NUCLEOTIDE SEQUENCE</scope>
    <source>
        <tissue evidence="1">Leaf</tissue>
    </source>
</reference>
<gene>
    <name evidence="1" type="ORF">G2W53_018722</name>
</gene>
<sequence length="81" mass="9193">MVGECMYHPKLSQRVHVESRTEARVSDPEKDPRTHNWIVRALIKNSLTPTPRTFQTCPLSSTPLMASPSSFLVVFLTHTTK</sequence>
<dbReference type="EMBL" id="JAAIUW010000006">
    <property type="protein sequence ID" value="KAF7827558.1"/>
    <property type="molecule type" value="Genomic_DNA"/>
</dbReference>
<dbReference type="Proteomes" id="UP000634136">
    <property type="component" value="Unassembled WGS sequence"/>
</dbReference>
<evidence type="ECO:0000313" key="2">
    <source>
        <dbReference type="Proteomes" id="UP000634136"/>
    </source>
</evidence>
<proteinExistence type="predicted"/>
<comment type="caution">
    <text evidence="1">The sequence shown here is derived from an EMBL/GenBank/DDBJ whole genome shotgun (WGS) entry which is preliminary data.</text>
</comment>
<organism evidence="1 2">
    <name type="scientific">Senna tora</name>
    <dbReference type="NCBI Taxonomy" id="362788"/>
    <lineage>
        <taxon>Eukaryota</taxon>
        <taxon>Viridiplantae</taxon>
        <taxon>Streptophyta</taxon>
        <taxon>Embryophyta</taxon>
        <taxon>Tracheophyta</taxon>
        <taxon>Spermatophyta</taxon>
        <taxon>Magnoliopsida</taxon>
        <taxon>eudicotyledons</taxon>
        <taxon>Gunneridae</taxon>
        <taxon>Pentapetalae</taxon>
        <taxon>rosids</taxon>
        <taxon>fabids</taxon>
        <taxon>Fabales</taxon>
        <taxon>Fabaceae</taxon>
        <taxon>Caesalpinioideae</taxon>
        <taxon>Cassia clade</taxon>
        <taxon>Senna</taxon>
    </lineage>
</organism>
<dbReference type="AlphaFoldDB" id="A0A834TSX9"/>
<evidence type="ECO:0000313" key="1">
    <source>
        <dbReference type="EMBL" id="KAF7827558.1"/>
    </source>
</evidence>
<protein>
    <submittedName>
        <fullName evidence="1">Uncharacterized protein</fullName>
    </submittedName>
</protein>
<name>A0A834TSX9_9FABA</name>